<protein>
    <submittedName>
        <fullName evidence="1">Uncharacterized protein</fullName>
    </submittedName>
</protein>
<sequence>MFFLLRSIAVNMPSLQNTLIDRRAGIILSSACFQAVVRVPACSPAGDLISAADGHES</sequence>
<evidence type="ECO:0000313" key="1">
    <source>
        <dbReference type="EMBL" id="MCS4279970.1"/>
    </source>
</evidence>
<organism evidence="1 2">
    <name type="scientific">Stenotrophomonas rhizophila</name>
    <dbReference type="NCBI Taxonomy" id="216778"/>
    <lineage>
        <taxon>Bacteria</taxon>
        <taxon>Pseudomonadati</taxon>
        <taxon>Pseudomonadota</taxon>
        <taxon>Gammaproteobacteria</taxon>
        <taxon>Lysobacterales</taxon>
        <taxon>Lysobacteraceae</taxon>
        <taxon>Stenotrophomonas</taxon>
    </lineage>
</organism>
<dbReference type="AlphaFoldDB" id="A0AAW5PJ97"/>
<reference evidence="1" key="1">
    <citation type="submission" date="2022-08" db="EMBL/GenBank/DDBJ databases">
        <title>Genomic analyses of the natural microbiome of Caenorhabditis elegans.</title>
        <authorList>
            <person name="Samuel B."/>
        </authorList>
    </citation>
    <scope>NUCLEOTIDE SEQUENCE</scope>
    <source>
        <strain evidence="1">BIGb0277</strain>
    </source>
</reference>
<dbReference type="Proteomes" id="UP001320691">
    <property type="component" value="Unassembled WGS sequence"/>
</dbReference>
<proteinExistence type="predicted"/>
<accession>A0AAW5PJ97</accession>
<dbReference type="EMBL" id="JANUEK010000004">
    <property type="protein sequence ID" value="MCS4279970.1"/>
    <property type="molecule type" value="Genomic_DNA"/>
</dbReference>
<dbReference type="RefSeq" id="WP_259260674.1">
    <property type="nucleotide sequence ID" value="NZ_JANUEK010000004.1"/>
</dbReference>
<evidence type="ECO:0000313" key="2">
    <source>
        <dbReference type="Proteomes" id="UP001320691"/>
    </source>
</evidence>
<gene>
    <name evidence="1" type="ORF">M2412_001962</name>
</gene>
<comment type="caution">
    <text evidence="1">The sequence shown here is derived from an EMBL/GenBank/DDBJ whole genome shotgun (WGS) entry which is preliminary data.</text>
</comment>
<name>A0AAW5PJ97_9GAMM</name>